<proteinExistence type="predicted"/>
<organism evidence="1 2">
    <name type="scientific">Candidatus Woykebacteria bacterium RIFCSPHIGHO2_12_FULL_45_10</name>
    <dbReference type="NCBI Taxonomy" id="1802603"/>
    <lineage>
        <taxon>Bacteria</taxon>
        <taxon>Candidatus Woykeibacteriota</taxon>
    </lineage>
</organism>
<sequence length="83" mass="9722">MNQTDKKEIVKMMGEVLEQNVLPVLDEVKADIFNTKKELKEDLDDLFALGDRTNRELTKAIDRYDYKLDDHEKRLGVLEGKRV</sequence>
<reference evidence="1 2" key="1">
    <citation type="journal article" date="2016" name="Nat. Commun.">
        <title>Thousands of microbial genomes shed light on interconnected biogeochemical processes in an aquifer system.</title>
        <authorList>
            <person name="Anantharaman K."/>
            <person name="Brown C.T."/>
            <person name="Hug L.A."/>
            <person name="Sharon I."/>
            <person name="Castelle C.J."/>
            <person name="Probst A.J."/>
            <person name="Thomas B.C."/>
            <person name="Singh A."/>
            <person name="Wilkins M.J."/>
            <person name="Karaoz U."/>
            <person name="Brodie E.L."/>
            <person name="Williams K.H."/>
            <person name="Hubbard S.S."/>
            <person name="Banfield J.F."/>
        </authorList>
    </citation>
    <scope>NUCLEOTIDE SEQUENCE [LARGE SCALE GENOMIC DNA]</scope>
</reference>
<gene>
    <name evidence="1" type="ORF">A3F35_01270</name>
</gene>
<evidence type="ECO:0000313" key="1">
    <source>
        <dbReference type="EMBL" id="OGY30257.1"/>
    </source>
</evidence>
<name>A0A1G1WSW6_9BACT</name>
<evidence type="ECO:0000313" key="2">
    <source>
        <dbReference type="Proteomes" id="UP000178068"/>
    </source>
</evidence>
<dbReference type="AlphaFoldDB" id="A0A1G1WSW6"/>
<accession>A0A1G1WSW6</accession>
<protein>
    <submittedName>
        <fullName evidence="1">Uncharacterized protein</fullName>
    </submittedName>
</protein>
<dbReference type="EMBL" id="MHCZ01000010">
    <property type="protein sequence ID" value="OGY30257.1"/>
    <property type="molecule type" value="Genomic_DNA"/>
</dbReference>
<comment type="caution">
    <text evidence="1">The sequence shown here is derived from an EMBL/GenBank/DDBJ whole genome shotgun (WGS) entry which is preliminary data.</text>
</comment>
<dbReference type="Proteomes" id="UP000178068">
    <property type="component" value="Unassembled WGS sequence"/>
</dbReference>
<dbReference type="STRING" id="1802603.A3F35_01270"/>